<evidence type="ECO:0008006" key="3">
    <source>
        <dbReference type="Google" id="ProtNLM"/>
    </source>
</evidence>
<gene>
    <name evidence="1" type="ORF">ABT58_13225</name>
</gene>
<evidence type="ECO:0000313" key="2">
    <source>
        <dbReference type="Proteomes" id="UP000036426"/>
    </source>
</evidence>
<keyword evidence="2" id="KW-1185">Reference proteome</keyword>
<reference evidence="1 2" key="1">
    <citation type="submission" date="2015-05" db="EMBL/GenBank/DDBJ databases">
        <title>Photobacterium galathea sp. nov.</title>
        <authorList>
            <person name="Machado H."/>
            <person name="Gram L."/>
        </authorList>
    </citation>
    <scope>NUCLEOTIDE SEQUENCE [LARGE SCALE GENOMIC DNA]</scope>
    <source>
        <strain evidence="1 2">DSM 25995</strain>
    </source>
</reference>
<dbReference type="PROSITE" id="PS51009">
    <property type="entry name" value="CYTCII"/>
    <property type="match status" value="1"/>
</dbReference>
<comment type="caution">
    <text evidence="1">The sequence shown here is derived from an EMBL/GenBank/DDBJ whole genome shotgun (WGS) entry which is preliminary data.</text>
</comment>
<name>A0A0J1JF66_9GAMM</name>
<dbReference type="InterPro" id="IPR002321">
    <property type="entry name" value="Cyt_c_II"/>
</dbReference>
<dbReference type="Proteomes" id="UP000036426">
    <property type="component" value="Unassembled WGS sequence"/>
</dbReference>
<dbReference type="InterPro" id="IPR010980">
    <property type="entry name" value="Cyt_c/b562"/>
</dbReference>
<proteinExistence type="predicted"/>
<protein>
    <recommendedName>
        <fullName evidence="3">Cytochrome C</fullName>
    </recommendedName>
</protein>
<dbReference type="GO" id="GO:0020037">
    <property type="term" value="F:heme binding"/>
    <property type="evidence" value="ECO:0007669"/>
    <property type="project" value="InterPro"/>
</dbReference>
<dbReference type="Pfam" id="PF01322">
    <property type="entry name" value="Cytochrom_C_2"/>
    <property type="match status" value="1"/>
</dbReference>
<accession>A0A0J1JF66</accession>
<dbReference type="EMBL" id="LDOV01000023">
    <property type="protein sequence ID" value="KLV00332.1"/>
    <property type="molecule type" value="Genomic_DNA"/>
</dbReference>
<evidence type="ECO:0000313" key="1">
    <source>
        <dbReference type="EMBL" id="KLV00332.1"/>
    </source>
</evidence>
<organism evidence="1 2">
    <name type="scientific">Photobacterium aphoticum</name>
    <dbReference type="NCBI Taxonomy" id="754436"/>
    <lineage>
        <taxon>Bacteria</taxon>
        <taxon>Pseudomonadati</taxon>
        <taxon>Pseudomonadota</taxon>
        <taxon>Gammaproteobacteria</taxon>
        <taxon>Vibrionales</taxon>
        <taxon>Vibrionaceae</taxon>
        <taxon>Photobacterium</taxon>
    </lineage>
</organism>
<sequence>MHHHEVNVEQAIEQRQAAFSDIDSTTRSVARALKQDDVDWVWVSEKADELQQHSQRLSGLFPLGSAEGSKTKEKVWDNKHQGAFHTGLAHMDAGFVALYHAAQKQNRQAALQGVEEAQSTCKGCHRQFRALW</sequence>
<dbReference type="PATRIC" id="fig|754436.4.peg.2812"/>
<dbReference type="Gene3D" id="1.20.120.10">
    <property type="entry name" value="Cytochrome c/b562"/>
    <property type="match status" value="1"/>
</dbReference>
<dbReference type="GO" id="GO:0005506">
    <property type="term" value="F:iron ion binding"/>
    <property type="evidence" value="ECO:0007669"/>
    <property type="project" value="InterPro"/>
</dbReference>
<dbReference type="GO" id="GO:0022900">
    <property type="term" value="P:electron transport chain"/>
    <property type="evidence" value="ECO:0007669"/>
    <property type="project" value="InterPro"/>
</dbReference>
<dbReference type="GO" id="GO:0009055">
    <property type="term" value="F:electron transfer activity"/>
    <property type="evidence" value="ECO:0007669"/>
    <property type="project" value="InterPro"/>
</dbReference>
<dbReference type="SUPFAM" id="SSF47175">
    <property type="entry name" value="Cytochromes"/>
    <property type="match status" value="1"/>
</dbReference>
<dbReference type="AlphaFoldDB" id="A0A0J1JF66"/>